<evidence type="ECO:0000313" key="3">
    <source>
        <dbReference type="Proteomes" id="UP000176409"/>
    </source>
</evidence>
<evidence type="ECO:0000313" key="2">
    <source>
        <dbReference type="EMBL" id="OGG30152.1"/>
    </source>
</evidence>
<sequence length="230" mass="26945">MPGKHIVKVYVKDAFYHVYNRGVEKRVIFKDAQDHAVFLKYLKEALAKPTDRTKLAVGVTFKGGTFKGVPRQPKNFHQTIDLVCYVLMPNHFHFLVKQRDEHSLDAFVQSVCIRYSMYFNKRYRRVGKLFQGHYRAVLIEEESYLLHLTRYIHLNPKETNPNLVKGCSSYADFLHLRHTAWVKPEEILSFFTPTVLPFLKQRTKYRNFVEDYALPGDTVLGSLTLEDDTL</sequence>
<dbReference type="PANTHER" id="PTHR34322:SF2">
    <property type="entry name" value="TRANSPOSASE IS200-LIKE DOMAIN-CONTAINING PROTEIN"/>
    <property type="match status" value="1"/>
</dbReference>
<dbReference type="EMBL" id="MFJZ01000029">
    <property type="protein sequence ID" value="OGG30152.1"/>
    <property type="molecule type" value="Genomic_DNA"/>
</dbReference>
<comment type="caution">
    <text evidence="2">The sequence shown here is derived from an EMBL/GenBank/DDBJ whole genome shotgun (WGS) entry which is preliminary data.</text>
</comment>
<dbReference type="Pfam" id="PF01797">
    <property type="entry name" value="Y1_Tnp"/>
    <property type="match status" value="1"/>
</dbReference>
<dbReference type="InterPro" id="IPR002686">
    <property type="entry name" value="Transposase_17"/>
</dbReference>
<dbReference type="SUPFAM" id="SSF143422">
    <property type="entry name" value="Transposase IS200-like"/>
    <property type="match status" value="1"/>
</dbReference>
<accession>A0A1F6B088</accession>
<dbReference type="GO" id="GO:0006313">
    <property type="term" value="P:DNA transposition"/>
    <property type="evidence" value="ECO:0007669"/>
    <property type="project" value="InterPro"/>
</dbReference>
<protein>
    <recommendedName>
        <fullName evidence="1">Transposase IS200-like domain-containing protein</fullName>
    </recommendedName>
</protein>
<dbReference type="AlphaFoldDB" id="A0A1F6B088"/>
<dbReference type="PANTHER" id="PTHR34322">
    <property type="entry name" value="TRANSPOSASE, Y1_TNP DOMAIN-CONTAINING"/>
    <property type="match status" value="1"/>
</dbReference>
<organism evidence="2 3">
    <name type="scientific">Candidatus Gottesmanbacteria bacterium RIFCSPLOWO2_01_FULL_49_10</name>
    <dbReference type="NCBI Taxonomy" id="1798396"/>
    <lineage>
        <taxon>Bacteria</taxon>
        <taxon>Candidatus Gottesmaniibacteriota</taxon>
    </lineage>
</organism>
<proteinExistence type="predicted"/>
<dbReference type="SMART" id="SM01321">
    <property type="entry name" value="Y1_Tnp"/>
    <property type="match status" value="1"/>
</dbReference>
<dbReference type="Proteomes" id="UP000176409">
    <property type="component" value="Unassembled WGS sequence"/>
</dbReference>
<dbReference type="GO" id="GO:0003677">
    <property type="term" value="F:DNA binding"/>
    <property type="evidence" value="ECO:0007669"/>
    <property type="project" value="InterPro"/>
</dbReference>
<reference evidence="2 3" key="1">
    <citation type="journal article" date="2016" name="Nat. Commun.">
        <title>Thousands of microbial genomes shed light on interconnected biogeochemical processes in an aquifer system.</title>
        <authorList>
            <person name="Anantharaman K."/>
            <person name="Brown C.T."/>
            <person name="Hug L.A."/>
            <person name="Sharon I."/>
            <person name="Castelle C.J."/>
            <person name="Probst A.J."/>
            <person name="Thomas B.C."/>
            <person name="Singh A."/>
            <person name="Wilkins M.J."/>
            <person name="Karaoz U."/>
            <person name="Brodie E.L."/>
            <person name="Williams K.H."/>
            <person name="Hubbard S.S."/>
            <person name="Banfield J.F."/>
        </authorList>
    </citation>
    <scope>NUCLEOTIDE SEQUENCE [LARGE SCALE GENOMIC DNA]</scope>
</reference>
<dbReference type="Gene3D" id="3.30.70.1290">
    <property type="entry name" value="Transposase IS200-like"/>
    <property type="match status" value="1"/>
</dbReference>
<dbReference type="InterPro" id="IPR036515">
    <property type="entry name" value="Transposase_17_sf"/>
</dbReference>
<name>A0A1F6B088_9BACT</name>
<dbReference type="GO" id="GO:0004803">
    <property type="term" value="F:transposase activity"/>
    <property type="evidence" value="ECO:0007669"/>
    <property type="project" value="InterPro"/>
</dbReference>
<evidence type="ECO:0000259" key="1">
    <source>
        <dbReference type="SMART" id="SM01321"/>
    </source>
</evidence>
<feature type="domain" description="Transposase IS200-like" evidence="1">
    <location>
        <begin position="11"/>
        <end position="155"/>
    </location>
</feature>
<gene>
    <name evidence="2" type="ORF">A2973_04585</name>
</gene>